<comment type="function">
    <text evidence="2">Adenine glycosylase active on G-A mispairs. MutY also corrects error-prone DNA synthesis past GO lesions which are due to the oxidatively damaged form of guanine: 7,8-dihydro-8-oxoguanine (8-oxo-dGTP).</text>
</comment>
<accession>A0ABW5D2H3</accession>
<dbReference type="NCBIfam" id="TIGR01084">
    <property type="entry name" value="mutY"/>
    <property type="match status" value="1"/>
</dbReference>
<keyword evidence="10 14" id="KW-0408">Iron</keyword>
<dbReference type="SUPFAM" id="SSF48150">
    <property type="entry name" value="DNA-glycosylase"/>
    <property type="match status" value="1"/>
</dbReference>
<evidence type="ECO:0000256" key="11">
    <source>
        <dbReference type="ARBA" id="ARBA00023014"/>
    </source>
</evidence>
<comment type="similarity">
    <text evidence="3 14">Belongs to the Nth/MutY family.</text>
</comment>
<gene>
    <name evidence="16" type="primary">mutY</name>
    <name evidence="16" type="ORF">ACFSKP_20250</name>
</gene>
<feature type="domain" description="HhH-GPD" evidence="15">
    <location>
        <begin position="51"/>
        <end position="202"/>
    </location>
</feature>
<sequence length="373" mass="43062">MPKKKLAALLMESIDSQLFANTLIRWYGQHKRALPWRDTRNPYYIWLSEVILQQTRVAQGLPYYLKFTDAYPTVQDLAAAPEDEVLRLWQGLGYYSRARNMHHTARQIVDEYGGNFPDTYQELLKLRGIGSYTAAAIASFAFREQVAVLDGNVFRVLARVFGVTDDIAAPASRKIFQKLADTLVPADHPDTFNQAIMEFGAIQCTPLMPDCLFCPLQQACFAFNHGMVQELPVKSKAKAHRLRYFHYLVFEWQGQYYLRKRLAGDIWQGLYDFFLYESEDKQLNPEALLTELREAGINVAPEQVKLPHKEYKHTLSHQKITAKFYYVKLGSRLKQEIVQEARLTLFDSEKIDALPKPVLISNYLKDNNILLNL</sequence>
<evidence type="ECO:0000256" key="4">
    <source>
        <dbReference type="ARBA" id="ARBA00012045"/>
    </source>
</evidence>
<dbReference type="InterPro" id="IPR005760">
    <property type="entry name" value="A/G_AdeGlyc_MutY"/>
</dbReference>
<dbReference type="GO" id="GO:0000701">
    <property type="term" value="F:purine-specific mismatch base pair DNA N-glycosylase activity"/>
    <property type="evidence" value="ECO:0007669"/>
    <property type="project" value="UniProtKB-EC"/>
</dbReference>
<evidence type="ECO:0000313" key="17">
    <source>
        <dbReference type="Proteomes" id="UP001597374"/>
    </source>
</evidence>
<dbReference type="SMART" id="SM00478">
    <property type="entry name" value="ENDO3c"/>
    <property type="match status" value="1"/>
</dbReference>
<dbReference type="Proteomes" id="UP001597374">
    <property type="component" value="Unassembled WGS sequence"/>
</dbReference>
<dbReference type="Gene3D" id="1.10.340.30">
    <property type="entry name" value="Hypothetical protein, domain 2"/>
    <property type="match status" value="1"/>
</dbReference>
<comment type="caution">
    <text evidence="16">The sequence shown here is derived from an EMBL/GenBank/DDBJ whole genome shotgun (WGS) entry which is preliminary data.</text>
</comment>
<dbReference type="Gene3D" id="3.90.79.10">
    <property type="entry name" value="Nucleoside Triphosphate Pyrophosphohydrolase"/>
    <property type="match status" value="1"/>
</dbReference>
<dbReference type="EMBL" id="JBHUIM010000004">
    <property type="protein sequence ID" value="MFD2248611.1"/>
    <property type="molecule type" value="Genomic_DNA"/>
</dbReference>
<dbReference type="Pfam" id="PF14815">
    <property type="entry name" value="NUDIX_4"/>
    <property type="match status" value="1"/>
</dbReference>
<keyword evidence="8 14" id="KW-0227">DNA damage</keyword>
<keyword evidence="7" id="KW-0479">Metal-binding</keyword>
<dbReference type="InterPro" id="IPR044298">
    <property type="entry name" value="MIG/MutY"/>
</dbReference>
<dbReference type="InterPro" id="IPR000445">
    <property type="entry name" value="HhH_motif"/>
</dbReference>
<evidence type="ECO:0000256" key="3">
    <source>
        <dbReference type="ARBA" id="ARBA00008343"/>
    </source>
</evidence>
<dbReference type="EC" id="3.2.2.31" evidence="4 14"/>
<dbReference type="InterPro" id="IPR029119">
    <property type="entry name" value="MutY_C"/>
</dbReference>
<evidence type="ECO:0000256" key="12">
    <source>
        <dbReference type="ARBA" id="ARBA00023204"/>
    </source>
</evidence>
<evidence type="ECO:0000256" key="2">
    <source>
        <dbReference type="ARBA" id="ARBA00002933"/>
    </source>
</evidence>
<dbReference type="PANTHER" id="PTHR42944">
    <property type="entry name" value="ADENINE DNA GLYCOSYLASE"/>
    <property type="match status" value="1"/>
</dbReference>
<dbReference type="SUPFAM" id="SSF55811">
    <property type="entry name" value="Nudix"/>
    <property type="match status" value="1"/>
</dbReference>
<evidence type="ECO:0000313" key="16">
    <source>
        <dbReference type="EMBL" id="MFD2248611.1"/>
    </source>
</evidence>
<evidence type="ECO:0000256" key="14">
    <source>
        <dbReference type="RuleBase" id="RU365096"/>
    </source>
</evidence>
<dbReference type="InterPro" id="IPR023170">
    <property type="entry name" value="HhH_base_excis_C"/>
</dbReference>
<keyword evidence="6" id="KW-0004">4Fe-4S</keyword>
<protein>
    <recommendedName>
        <fullName evidence="5 14">Adenine DNA glycosylase</fullName>
        <ecNumber evidence="4 14">3.2.2.31</ecNumber>
    </recommendedName>
</protein>
<dbReference type="Pfam" id="PF00633">
    <property type="entry name" value="HHH"/>
    <property type="match status" value="1"/>
</dbReference>
<keyword evidence="12" id="KW-0234">DNA repair</keyword>
<evidence type="ECO:0000256" key="13">
    <source>
        <dbReference type="ARBA" id="ARBA00023295"/>
    </source>
</evidence>
<keyword evidence="17" id="KW-1185">Reference proteome</keyword>
<comment type="cofactor">
    <cofactor evidence="14">
        <name>[4Fe-4S] cluster</name>
        <dbReference type="ChEBI" id="CHEBI:49883"/>
    </cofactor>
    <text evidence="14">Binds 1 [4Fe-4S] cluster.</text>
</comment>
<proteinExistence type="inferred from homology"/>
<comment type="catalytic activity">
    <reaction evidence="1 14">
        <text>Hydrolyzes free adenine bases from 7,8-dihydro-8-oxoguanine:adenine mismatched double-stranded DNA, leaving an apurinic site.</text>
        <dbReference type="EC" id="3.2.2.31"/>
    </reaction>
</comment>
<organism evidence="16 17">
    <name type="scientific">Pontibacter ruber</name>
    <dbReference type="NCBI Taxonomy" id="1343895"/>
    <lineage>
        <taxon>Bacteria</taxon>
        <taxon>Pseudomonadati</taxon>
        <taxon>Bacteroidota</taxon>
        <taxon>Cytophagia</taxon>
        <taxon>Cytophagales</taxon>
        <taxon>Hymenobacteraceae</taxon>
        <taxon>Pontibacter</taxon>
    </lineage>
</organism>
<dbReference type="InterPro" id="IPR011257">
    <property type="entry name" value="DNA_glycosylase"/>
</dbReference>
<evidence type="ECO:0000256" key="9">
    <source>
        <dbReference type="ARBA" id="ARBA00022801"/>
    </source>
</evidence>
<evidence type="ECO:0000256" key="7">
    <source>
        <dbReference type="ARBA" id="ARBA00022723"/>
    </source>
</evidence>
<evidence type="ECO:0000259" key="15">
    <source>
        <dbReference type="SMART" id="SM00478"/>
    </source>
</evidence>
<evidence type="ECO:0000256" key="10">
    <source>
        <dbReference type="ARBA" id="ARBA00023004"/>
    </source>
</evidence>
<dbReference type="RefSeq" id="WP_250432136.1">
    <property type="nucleotide sequence ID" value="NZ_JALPRR010000005.1"/>
</dbReference>
<dbReference type="PANTHER" id="PTHR42944:SF1">
    <property type="entry name" value="ADENINE DNA GLYCOSYLASE"/>
    <property type="match status" value="1"/>
</dbReference>
<dbReference type="Gene3D" id="1.10.1670.10">
    <property type="entry name" value="Helix-hairpin-Helix base-excision DNA repair enzymes (C-terminal)"/>
    <property type="match status" value="1"/>
</dbReference>
<evidence type="ECO:0000256" key="1">
    <source>
        <dbReference type="ARBA" id="ARBA00000843"/>
    </source>
</evidence>
<dbReference type="CDD" id="cd00056">
    <property type="entry name" value="ENDO3c"/>
    <property type="match status" value="1"/>
</dbReference>
<evidence type="ECO:0000256" key="8">
    <source>
        <dbReference type="ARBA" id="ARBA00022763"/>
    </source>
</evidence>
<keyword evidence="9 16" id="KW-0378">Hydrolase</keyword>
<name>A0ABW5D2H3_9BACT</name>
<evidence type="ECO:0000256" key="5">
    <source>
        <dbReference type="ARBA" id="ARBA00022023"/>
    </source>
</evidence>
<keyword evidence="13 14" id="KW-0326">Glycosidase</keyword>
<dbReference type="CDD" id="cd03431">
    <property type="entry name" value="NUDIX_DNA_Glycosylase_C-MutY"/>
    <property type="match status" value="1"/>
</dbReference>
<reference evidence="17" key="1">
    <citation type="journal article" date="2019" name="Int. J. Syst. Evol. Microbiol.">
        <title>The Global Catalogue of Microorganisms (GCM) 10K type strain sequencing project: providing services to taxonomists for standard genome sequencing and annotation.</title>
        <authorList>
            <consortium name="The Broad Institute Genomics Platform"/>
            <consortium name="The Broad Institute Genome Sequencing Center for Infectious Disease"/>
            <person name="Wu L."/>
            <person name="Ma J."/>
        </authorList>
    </citation>
    <scope>NUCLEOTIDE SEQUENCE [LARGE SCALE GENOMIC DNA]</scope>
    <source>
        <strain evidence="17">CGMCC 4.1782</strain>
    </source>
</reference>
<evidence type="ECO:0000256" key="6">
    <source>
        <dbReference type="ARBA" id="ARBA00022485"/>
    </source>
</evidence>
<keyword evidence="11" id="KW-0411">Iron-sulfur</keyword>
<dbReference type="InterPro" id="IPR015797">
    <property type="entry name" value="NUDIX_hydrolase-like_dom_sf"/>
</dbReference>
<dbReference type="InterPro" id="IPR003265">
    <property type="entry name" value="HhH-GPD_domain"/>
</dbReference>
<dbReference type="Pfam" id="PF00730">
    <property type="entry name" value="HhH-GPD"/>
    <property type="match status" value="1"/>
</dbReference>